<evidence type="ECO:0000256" key="1">
    <source>
        <dbReference type="SAM" id="MobiDB-lite"/>
    </source>
</evidence>
<organism evidence="2">
    <name type="scientific">Loa loa</name>
    <name type="common">Eye worm</name>
    <name type="synonym">Filaria loa</name>
    <dbReference type="NCBI Taxonomy" id="7209"/>
    <lineage>
        <taxon>Eukaryota</taxon>
        <taxon>Metazoa</taxon>
        <taxon>Ecdysozoa</taxon>
        <taxon>Nematoda</taxon>
        <taxon>Chromadorea</taxon>
        <taxon>Rhabditida</taxon>
        <taxon>Spirurina</taxon>
        <taxon>Spiruromorpha</taxon>
        <taxon>Filarioidea</taxon>
        <taxon>Onchocercidae</taxon>
        <taxon>Loa</taxon>
    </lineage>
</organism>
<name>A0A1S0UFL5_LOALO</name>
<dbReference type="RefSeq" id="XP_020305399.1">
    <property type="nucleotide sequence ID" value="XM_020450872.1"/>
</dbReference>
<reference evidence="2" key="1">
    <citation type="submission" date="2012-04" db="EMBL/GenBank/DDBJ databases">
        <title>The Genome Sequence of Loa loa.</title>
        <authorList>
            <consortium name="The Broad Institute Genome Sequencing Platform"/>
            <consortium name="Broad Institute Genome Sequencing Center for Infectious Disease"/>
            <person name="Nutman T.B."/>
            <person name="Fink D.L."/>
            <person name="Russ C."/>
            <person name="Young S."/>
            <person name="Zeng Q."/>
            <person name="Gargeya S."/>
            <person name="Alvarado L."/>
            <person name="Berlin A."/>
            <person name="Chapman S.B."/>
            <person name="Chen Z."/>
            <person name="Freedman E."/>
            <person name="Gellesch M."/>
            <person name="Goldberg J."/>
            <person name="Griggs A."/>
            <person name="Gujja S."/>
            <person name="Heilman E.R."/>
            <person name="Heiman D."/>
            <person name="Howarth C."/>
            <person name="Mehta T."/>
            <person name="Neiman D."/>
            <person name="Pearson M."/>
            <person name="Roberts A."/>
            <person name="Saif S."/>
            <person name="Shea T."/>
            <person name="Shenoy N."/>
            <person name="Sisk P."/>
            <person name="Stolte C."/>
            <person name="Sykes S."/>
            <person name="White J."/>
            <person name="Yandava C."/>
            <person name="Haas B."/>
            <person name="Henn M.R."/>
            <person name="Nusbaum C."/>
            <person name="Birren B."/>
        </authorList>
    </citation>
    <scope>NUCLEOTIDE SEQUENCE [LARGE SCALE GENOMIC DNA]</scope>
</reference>
<proteinExistence type="predicted"/>
<gene>
    <name evidence="2" type="ORF">LOAG_18207</name>
</gene>
<dbReference type="AlphaFoldDB" id="A0A1S0UFL5"/>
<dbReference type="KEGG" id="loa:LOAG_18207"/>
<accession>A0A1S0UFL5</accession>
<sequence>MQNAKATLVRDSYQQDNRPKKESFLGGSNDSNECLRVDMNFKPSLRANDEISGD</sequence>
<protein>
    <submittedName>
        <fullName evidence="2">Uncharacterized protein</fullName>
    </submittedName>
</protein>
<dbReference type="CTD" id="31251869"/>
<evidence type="ECO:0000313" key="2">
    <source>
        <dbReference type="EMBL" id="EJD74480.1"/>
    </source>
</evidence>
<feature type="region of interest" description="Disordered" evidence="1">
    <location>
        <begin position="1"/>
        <end position="35"/>
    </location>
</feature>
<dbReference type="EMBL" id="JH712291">
    <property type="protein sequence ID" value="EJD74480.1"/>
    <property type="molecule type" value="Genomic_DNA"/>
</dbReference>
<dbReference type="GeneID" id="31251869"/>